<evidence type="ECO:0000256" key="4">
    <source>
        <dbReference type="ARBA" id="ARBA00022448"/>
    </source>
</evidence>
<dbReference type="GO" id="GO:0015385">
    <property type="term" value="F:sodium:proton antiporter activity"/>
    <property type="evidence" value="ECO:0007669"/>
    <property type="project" value="InterPro"/>
</dbReference>
<dbReference type="GO" id="GO:0098719">
    <property type="term" value="P:sodium ion import across plasma membrane"/>
    <property type="evidence" value="ECO:0007669"/>
    <property type="project" value="TreeGrafter"/>
</dbReference>
<dbReference type="GO" id="GO:0008690">
    <property type="term" value="F:3-deoxy-manno-octulosonate cytidylyltransferase activity"/>
    <property type="evidence" value="ECO:0007669"/>
    <property type="project" value="InterPro"/>
</dbReference>
<comment type="caution">
    <text evidence="20">The sequence shown here is derived from an EMBL/GenBank/DDBJ whole genome shotgun (WGS) entry which is preliminary data.</text>
</comment>
<feature type="transmembrane region" description="Helical" evidence="18">
    <location>
        <begin position="435"/>
        <end position="458"/>
    </location>
</feature>
<feature type="transmembrane region" description="Helical" evidence="18">
    <location>
        <begin position="405"/>
        <end position="423"/>
    </location>
</feature>
<evidence type="ECO:0000256" key="8">
    <source>
        <dbReference type="ARBA" id="ARBA00023015"/>
    </source>
</evidence>
<dbReference type="GO" id="GO:0006325">
    <property type="term" value="P:chromatin organization"/>
    <property type="evidence" value="ECO:0007669"/>
    <property type="project" value="UniProtKB-KW"/>
</dbReference>
<dbReference type="NCBIfam" id="TIGR00466">
    <property type="entry name" value="kdsB"/>
    <property type="match status" value="1"/>
</dbReference>
<evidence type="ECO:0000256" key="3">
    <source>
        <dbReference type="ARBA" id="ARBA00010916"/>
    </source>
</evidence>
<feature type="transmembrane region" description="Helical" evidence="18">
    <location>
        <begin position="594"/>
        <end position="612"/>
    </location>
</feature>
<evidence type="ECO:0000256" key="5">
    <source>
        <dbReference type="ARBA" id="ARBA00022692"/>
    </source>
</evidence>
<feature type="transmembrane region" description="Helical" evidence="18">
    <location>
        <begin position="470"/>
        <end position="499"/>
    </location>
</feature>
<evidence type="ECO:0000256" key="7">
    <source>
        <dbReference type="ARBA" id="ARBA00022989"/>
    </source>
</evidence>
<keyword evidence="14 16" id="KW-0739">Sodium transport</keyword>
<evidence type="ECO:0000313" key="21">
    <source>
        <dbReference type="Proteomes" id="UP000709295"/>
    </source>
</evidence>
<keyword evidence="16" id="KW-0050">Antiport</keyword>
<feature type="transmembrane region" description="Helical" evidence="18">
    <location>
        <begin position="564"/>
        <end position="588"/>
    </location>
</feature>
<feature type="transmembrane region" description="Helical" evidence="18">
    <location>
        <begin position="666"/>
        <end position="693"/>
    </location>
</feature>
<dbReference type="NCBIfam" id="TIGR00840">
    <property type="entry name" value="b_cpa1"/>
    <property type="match status" value="1"/>
</dbReference>
<dbReference type="EMBL" id="JAENGY010000372">
    <property type="protein sequence ID" value="KAG6964611.1"/>
    <property type="molecule type" value="Genomic_DNA"/>
</dbReference>
<dbReference type="GO" id="GO:0000123">
    <property type="term" value="C:histone acetyltransferase complex"/>
    <property type="evidence" value="ECO:0007669"/>
    <property type="project" value="InterPro"/>
</dbReference>
<reference evidence="20" key="1">
    <citation type="submission" date="2021-01" db="EMBL/GenBank/DDBJ databases">
        <title>Phytophthora aleatoria, a newly-described species from Pinus radiata is distinct from Phytophthora cactorum isolates based on comparative genomics.</title>
        <authorList>
            <person name="Mcdougal R."/>
            <person name="Panda P."/>
            <person name="Williams N."/>
            <person name="Studholme D.J."/>
        </authorList>
    </citation>
    <scope>NUCLEOTIDE SEQUENCE</scope>
    <source>
        <strain evidence="20">NZFS 4037</strain>
    </source>
</reference>
<dbReference type="PANTHER" id="PTHR10110:SF187">
    <property type="entry name" value="SODIUM_HYDROGEN EXCHANGER"/>
    <property type="match status" value="1"/>
</dbReference>
<evidence type="ECO:0000256" key="16">
    <source>
        <dbReference type="RuleBase" id="RU003722"/>
    </source>
</evidence>
<dbReference type="GO" id="GO:0005886">
    <property type="term" value="C:plasma membrane"/>
    <property type="evidence" value="ECO:0007669"/>
    <property type="project" value="TreeGrafter"/>
</dbReference>
<evidence type="ECO:0000259" key="19">
    <source>
        <dbReference type="Pfam" id="PF00999"/>
    </source>
</evidence>
<keyword evidence="4 16" id="KW-0813">Transport</keyword>
<evidence type="ECO:0000256" key="18">
    <source>
        <dbReference type="SAM" id="Phobius"/>
    </source>
</evidence>
<dbReference type="InterPro" id="IPR015418">
    <property type="entry name" value="Eaf6"/>
</dbReference>
<sequence>MKALGVVPARLGSTRFPGKPLAEFFGKTMIEHTYAAAVGSKLLSKVVVASDSERVLRVIQGVGGDTVLTGACDTGTDRIVQALHLMDPKELNEYDIVVNIQGDEPGVNPRHIDQCIKALRGAGPDSAMSTLATPIFDERDARSRDVVKCVADRNSNALYFSRAMIPHSKSGKFSPETTPYLRHVGMYAFRKDFLLEFPTLPPSDLEESEDLEQLRVLSAGYRIQLVQRRGWAIMGDNWEPEFSASATGNAVLDAARGITGSGAAVKQEQGGAEWTRLELCIIASLQLVLVLVAYRMDRSQHPMLISESAVAIFLGVLFGAGVLIFYPMESLNNGMDPEVLFYALLPPIILEAGFNMKKTGFFSNFNAIMLLAIVGTLIATFITGGVLLWIGDMGLITKLTAAEAYLYGALISAVDPVATLSVFKKNGVPPLLFNLVFGESMLNDGVAIVSFTLFQGLIRSGITDVTLNNAGLIIVEVFGIGFGSVGLAAVVCFTSAFLLKQADPVLQQYPSYEISIVLLSAYLSYVIADLVGMSGIVALFFSGVLMSHYHLYNIADESATALRHLLTTSSFLAENFVFVYMGMSVVAYSGYFTWDWGFILANLIACLLGRLLNTFPMCMLANLGRSDDNKIPWSHMVVIWFAGLRGAIAFALALNVYTPNRVHASVIQSTTLFTVMFTTLVFGMGTSPVLRYFGLTATQKHEREFDDEGANERLLDDDDEHDADTSFRPIDRSVSRRNISGIHGVWERIDEKYLKPLFGGCPRDQQESDESSAAVKRSAMNSSTTSPRNRSRNQEHSPKVSSPKSPTPHMSLAEIAKNHDSAENEMLALYEAQRRAHETVLALQTQIEEEEAVYLEETPHGNIIRGWDGFIDSKQPRKDANPKKIKPYTETEHLFSNCCFYATMAGEPNFDQVDIYNTTKDECAGRRKLTVTLSVGKGADSISGVVDSTAALSTHAAYRGGKGSKVHSAQKTVKTGAHPATGKGAADSSSQASKLKKRKSEAETAKAFVSTDLQTVAALATTATATVQPPASDFLDVL</sequence>
<evidence type="ECO:0000256" key="14">
    <source>
        <dbReference type="ARBA" id="ARBA00023201"/>
    </source>
</evidence>
<keyword evidence="8" id="KW-0805">Transcription regulation</keyword>
<evidence type="ECO:0000256" key="10">
    <source>
        <dbReference type="ARBA" id="ARBA00023054"/>
    </source>
</evidence>
<proteinExistence type="inferred from homology"/>
<feature type="transmembrane region" description="Helical" evidence="18">
    <location>
        <begin position="368"/>
        <end position="390"/>
    </location>
</feature>
<feature type="transmembrane region" description="Helical" evidence="18">
    <location>
        <begin position="339"/>
        <end position="356"/>
    </location>
</feature>
<keyword evidence="5 16" id="KW-0812">Transmembrane</keyword>
<feature type="domain" description="Cation/H+ exchanger transmembrane" evidence="19">
    <location>
        <begin position="300"/>
        <end position="691"/>
    </location>
</feature>
<keyword evidence="7 18" id="KW-1133">Transmembrane helix</keyword>
<dbReference type="GO" id="GO:0005634">
    <property type="term" value="C:nucleus"/>
    <property type="evidence" value="ECO:0007669"/>
    <property type="project" value="UniProtKB-SubCell"/>
</dbReference>
<dbReference type="InterPro" id="IPR003329">
    <property type="entry name" value="Cytidylyl_trans"/>
</dbReference>
<gene>
    <name evidence="20" type="ORF">JG688_00007626</name>
</gene>
<evidence type="ECO:0000256" key="15">
    <source>
        <dbReference type="ARBA" id="ARBA00023242"/>
    </source>
</evidence>
<keyword evidence="13" id="KW-0804">Transcription</keyword>
<evidence type="ECO:0000313" key="20">
    <source>
        <dbReference type="EMBL" id="KAG6964611.1"/>
    </source>
</evidence>
<dbReference type="Pfam" id="PF09340">
    <property type="entry name" value="NuA4"/>
    <property type="match status" value="1"/>
</dbReference>
<evidence type="ECO:0000256" key="2">
    <source>
        <dbReference type="ARBA" id="ARBA00004141"/>
    </source>
</evidence>
<keyword evidence="11 16" id="KW-0406">Ion transport</keyword>
<keyword evidence="9" id="KW-0915">Sodium</keyword>
<keyword evidence="6" id="KW-0156">Chromatin regulator</keyword>
<feature type="compositionally biased region" description="Low complexity" evidence="17">
    <location>
        <begin position="799"/>
        <end position="808"/>
    </location>
</feature>
<evidence type="ECO:0000256" key="12">
    <source>
        <dbReference type="ARBA" id="ARBA00023136"/>
    </source>
</evidence>
<feature type="transmembrane region" description="Helical" evidence="18">
    <location>
        <begin position="308"/>
        <end position="327"/>
    </location>
</feature>
<comment type="similarity">
    <text evidence="3">Belongs to the EAF6 family.</text>
</comment>
<accession>A0A8J5M5D4</accession>
<dbReference type="AlphaFoldDB" id="A0A8J5M5D4"/>
<evidence type="ECO:0000256" key="1">
    <source>
        <dbReference type="ARBA" id="ARBA00004123"/>
    </source>
</evidence>
<dbReference type="GO" id="GO:0051453">
    <property type="term" value="P:regulation of intracellular pH"/>
    <property type="evidence" value="ECO:0007669"/>
    <property type="project" value="TreeGrafter"/>
</dbReference>
<dbReference type="Pfam" id="PF00999">
    <property type="entry name" value="Na_H_Exchanger"/>
    <property type="match status" value="1"/>
</dbReference>
<evidence type="ECO:0000256" key="13">
    <source>
        <dbReference type="ARBA" id="ARBA00023163"/>
    </source>
</evidence>
<organism evidence="20 21">
    <name type="scientific">Phytophthora aleatoria</name>
    <dbReference type="NCBI Taxonomy" id="2496075"/>
    <lineage>
        <taxon>Eukaryota</taxon>
        <taxon>Sar</taxon>
        <taxon>Stramenopiles</taxon>
        <taxon>Oomycota</taxon>
        <taxon>Peronosporomycetes</taxon>
        <taxon>Peronosporales</taxon>
        <taxon>Peronosporaceae</taxon>
        <taxon>Phytophthora</taxon>
    </lineage>
</organism>
<evidence type="ECO:0000256" key="6">
    <source>
        <dbReference type="ARBA" id="ARBA00022853"/>
    </source>
</evidence>
<dbReference type="Pfam" id="PF02348">
    <property type="entry name" value="CTP_transf_3"/>
    <property type="match status" value="1"/>
</dbReference>
<dbReference type="PANTHER" id="PTHR10110">
    <property type="entry name" value="SODIUM/HYDROGEN EXCHANGER"/>
    <property type="match status" value="1"/>
</dbReference>
<feature type="compositionally biased region" description="Basic and acidic residues" evidence="17">
    <location>
        <begin position="703"/>
        <end position="714"/>
    </location>
</feature>
<feature type="region of interest" description="Disordered" evidence="17">
    <location>
        <begin position="961"/>
        <end position="993"/>
    </location>
</feature>
<comment type="similarity">
    <text evidence="16">Belongs to the monovalent cation:proton antiporter 1 (CPA1) transporter (TC 2.A.36) family.</text>
</comment>
<comment type="subcellular location">
    <subcellularLocation>
        <location evidence="2">Membrane</location>
        <topology evidence="2">Multi-pass membrane protein</topology>
    </subcellularLocation>
    <subcellularLocation>
        <location evidence="1">Nucleus</location>
    </subcellularLocation>
</comment>
<dbReference type="CDD" id="cd02517">
    <property type="entry name" value="CMP-KDO-Synthetase"/>
    <property type="match status" value="1"/>
</dbReference>
<dbReference type="InterPro" id="IPR004528">
    <property type="entry name" value="KdsB"/>
</dbReference>
<dbReference type="InterPro" id="IPR004709">
    <property type="entry name" value="NaH_exchanger"/>
</dbReference>
<feature type="region of interest" description="Disordered" evidence="17">
    <location>
        <begin position="760"/>
        <end position="810"/>
    </location>
</feature>
<keyword evidence="21" id="KW-1185">Reference proteome</keyword>
<keyword evidence="15" id="KW-0539">Nucleus</keyword>
<feature type="region of interest" description="Disordered" evidence="17">
    <location>
        <begin position="703"/>
        <end position="729"/>
    </location>
</feature>
<evidence type="ECO:0000256" key="17">
    <source>
        <dbReference type="SAM" id="MobiDB-lite"/>
    </source>
</evidence>
<protein>
    <recommendedName>
        <fullName evidence="16">Sodium/hydrogen exchanger</fullName>
    </recommendedName>
</protein>
<dbReference type="Proteomes" id="UP000709295">
    <property type="component" value="Unassembled WGS sequence"/>
</dbReference>
<dbReference type="InterPro" id="IPR018422">
    <property type="entry name" value="Cation/H_exchanger_CPA1"/>
</dbReference>
<dbReference type="NCBIfam" id="NF003952">
    <property type="entry name" value="PRK05450.1-5"/>
    <property type="match status" value="1"/>
</dbReference>
<keyword evidence="10" id="KW-0175">Coiled coil</keyword>
<evidence type="ECO:0000256" key="11">
    <source>
        <dbReference type="ARBA" id="ARBA00023065"/>
    </source>
</evidence>
<evidence type="ECO:0000256" key="9">
    <source>
        <dbReference type="ARBA" id="ARBA00023053"/>
    </source>
</evidence>
<dbReference type="GO" id="GO:0015386">
    <property type="term" value="F:potassium:proton antiporter activity"/>
    <property type="evidence" value="ECO:0007669"/>
    <property type="project" value="TreeGrafter"/>
</dbReference>
<dbReference type="InterPro" id="IPR006153">
    <property type="entry name" value="Cation/H_exchanger_TM"/>
</dbReference>
<feature type="transmembrane region" description="Helical" evidence="18">
    <location>
        <begin position="633"/>
        <end position="654"/>
    </location>
</feature>
<name>A0A8J5M5D4_9STRA</name>
<keyword evidence="12 18" id="KW-0472">Membrane</keyword>